<evidence type="ECO:0000256" key="3">
    <source>
        <dbReference type="ARBA" id="ARBA00022729"/>
    </source>
</evidence>
<dbReference type="AlphaFoldDB" id="A0A8X8IDT3"/>
<sequence length="495" mass="54783">MKKTLIYILVFVAIILGCNKLDVAPTSFIAANNYYKTLSDANAAVTSVYASLTYDPSDQSLYGRNLYFLTDMGTDYAAAGASAINPNVRAISALSYDASNDRIALAWAQLYRGIDRANIAIDKIPQIATSDTATLTRLVNEAKFIRGLLYFDVVQLWGPAPLVLHEAESLDSNTLNATRAPREIIYKQIINDLTDAQNLPVSYSGSNTGRATSGAAKSLLAKVYLVKKDWANAINYARQVINGNYGYALFPNFYDAFDPSKKNGIEHIFSAQFTKGQAGTGANAGNTFPPCSFNGFVQTETADIVSDTTLFYRVYAENDQRKAGTFSTHYLNQSTNKVFYYTGKPRFRKYVDTTLFASSQSFAAVNFPIIRYADILLVLAEAINEQNGGPTAEAYEAINKVRRRAYRYDINTPGSSADLAGLTQSQFRDTLRKERLLEFVQEGQRWFDLVRWGILVQSIQNVPGKTGVSARDTLYPIPQSQVNLNPTGLWQNPGY</sequence>
<dbReference type="CDD" id="cd08977">
    <property type="entry name" value="SusD"/>
    <property type="match status" value="1"/>
</dbReference>
<evidence type="ECO:0000256" key="2">
    <source>
        <dbReference type="ARBA" id="ARBA00006275"/>
    </source>
</evidence>
<dbReference type="InterPro" id="IPR011990">
    <property type="entry name" value="TPR-like_helical_dom_sf"/>
</dbReference>
<gene>
    <name evidence="8" type="ORF">SAMN05444410_110106</name>
</gene>
<evidence type="ECO:0000256" key="5">
    <source>
        <dbReference type="ARBA" id="ARBA00023237"/>
    </source>
</evidence>
<dbReference type="InterPro" id="IPR033985">
    <property type="entry name" value="SusD-like_N"/>
</dbReference>
<keyword evidence="5" id="KW-0998">Cell outer membrane</keyword>
<name>A0A8X8IDT3_9BACT</name>
<keyword evidence="4" id="KW-0472">Membrane</keyword>
<proteinExistence type="inferred from homology"/>
<evidence type="ECO:0000259" key="6">
    <source>
        <dbReference type="Pfam" id="PF07980"/>
    </source>
</evidence>
<accession>A0A8X8IDT3</accession>
<evidence type="ECO:0000259" key="7">
    <source>
        <dbReference type="Pfam" id="PF14322"/>
    </source>
</evidence>
<evidence type="ECO:0000256" key="4">
    <source>
        <dbReference type="ARBA" id="ARBA00023136"/>
    </source>
</evidence>
<dbReference type="Gene3D" id="1.25.40.390">
    <property type="match status" value="1"/>
</dbReference>
<dbReference type="Pfam" id="PF07980">
    <property type="entry name" value="SusD_RagB"/>
    <property type="match status" value="1"/>
</dbReference>
<organism evidence="8 9">
    <name type="scientific">Hydrobacter penzbergensis</name>
    <dbReference type="NCBI Taxonomy" id="1235997"/>
    <lineage>
        <taxon>Bacteria</taxon>
        <taxon>Pseudomonadati</taxon>
        <taxon>Bacteroidota</taxon>
        <taxon>Chitinophagia</taxon>
        <taxon>Chitinophagales</taxon>
        <taxon>Chitinophagaceae</taxon>
        <taxon>Hydrobacter</taxon>
    </lineage>
</organism>
<comment type="caution">
    <text evidence="8">The sequence shown here is derived from an EMBL/GenBank/DDBJ whole genome shotgun (WGS) entry which is preliminary data.</text>
</comment>
<dbReference type="Proteomes" id="UP000198711">
    <property type="component" value="Unassembled WGS sequence"/>
</dbReference>
<dbReference type="RefSeq" id="WP_092724365.1">
    <property type="nucleotide sequence ID" value="NZ_FNNO01000010.1"/>
</dbReference>
<comment type="similarity">
    <text evidence="2">Belongs to the SusD family.</text>
</comment>
<dbReference type="GO" id="GO:0009279">
    <property type="term" value="C:cell outer membrane"/>
    <property type="evidence" value="ECO:0007669"/>
    <property type="project" value="UniProtKB-SubCell"/>
</dbReference>
<dbReference type="SUPFAM" id="SSF48452">
    <property type="entry name" value="TPR-like"/>
    <property type="match status" value="1"/>
</dbReference>
<dbReference type="EMBL" id="FNNO01000010">
    <property type="protein sequence ID" value="SDX19339.1"/>
    <property type="molecule type" value="Genomic_DNA"/>
</dbReference>
<dbReference type="InterPro" id="IPR012944">
    <property type="entry name" value="SusD_RagB_dom"/>
</dbReference>
<reference evidence="8 9" key="1">
    <citation type="submission" date="2016-10" db="EMBL/GenBank/DDBJ databases">
        <authorList>
            <person name="Varghese N."/>
            <person name="Submissions S."/>
        </authorList>
    </citation>
    <scope>NUCLEOTIDE SEQUENCE [LARGE SCALE GENOMIC DNA]</scope>
    <source>
        <strain evidence="8 9">DSM 25353</strain>
    </source>
</reference>
<keyword evidence="9" id="KW-1185">Reference proteome</keyword>
<evidence type="ECO:0000256" key="1">
    <source>
        <dbReference type="ARBA" id="ARBA00004442"/>
    </source>
</evidence>
<evidence type="ECO:0000313" key="8">
    <source>
        <dbReference type="EMBL" id="SDX19339.1"/>
    </source>
</evidence>
<evidence type="ECO:0000313" key="9">
    <source>
        <dbReference type="Proteomes" id="UP000198711"/>
    </source>
</evidence>
<dbReference type="Pfam" id="PF14322">
    <property type="entry name" value="SusD-like_3"/>
    <property type="match status" value="1"/>
</dbReference>
<protein>
    <submittedName>
        <fullName evidence="8">Starch-binding associating with outer membrane</fullName>
    </submittedName>
</protein>
<comment type="subcellular location">
    <subcellularLocation>
        <location evidence="1">Cell outer membrane</location>
    </subcellularLocation>
</comment>
<feature type="domain" description="RagB/SusD" evidence="6">
    <location>
        <begin position="329"/>
        <end position="495"/>
    </location>
</feature>
<dbReference type="PROSITE" id="PS51257">
    <property type="entry name" value="PROKAR_LIPOPROTEIN"/>
    <property type="match status" value="1"/>
</dbReference>
<keyword evidence="3" id="KW-0732">Signal</keyword>
<feature type="domain" description="SusD-like N-terminal" evidence="7">
    <location>
        <begin position="41"/>
        <end position="225"/>
    </location>
</feature>